<dbReference type="Pfam" id="PF01416">
    <property type="entry name" value="PseudoU_synth_1"/>
    <property type="match status" value="1"/>
</dbReference>
<evidence type="ECO:0000313" key="7">
    <source>
        <dbReference type="Proteomes" id="UP001530293"/>
    </source>
</evidence>
<dbReference type="InterPro" id="IPR020095">
    <property type="entry name" value="PsdUridine_synth_TruA_C"/>
</dbReference>
<comment type="caution">
    <text evidence="6">The sequence shown here is derived from an EMBL/GenBank/DDBJ whole genome shotgun (WGS) entry which is preliminary data.</text>
</comment>
<dbReference type="SUPFAM" id="SSF55120">
    <property type="entry name" value="Pseudouridine synthase"/>
    <property type="match status" value="1"/>
</dbReference>
<comment type="catalytic activity">
    <reaction evidence="4">
        <text>uridine(38/39/40) in tRNA = pseudouridine(38/39/40) in tRNA</text>
        <dbReference type="Rhea" id="RHEA:22376"/>
        <dbReference type="Rhea" id="RHEA-COMP:10085"/>
        <dbReference type="Rhea" id="RHEA-COMP:10087"/>
        <dbReference type="ChEBI" id="CHEBI:65314"/>
        <dbReference type="ChEBI" id="CHEBI:65315"/>
        <dbReference type="EC" id="5.4.99.12"/>
    </reaction>
</comment>
<accession>A0ABD3MBH2</accession>
<evidence type="ECO:0000256" key="3">
    <source>
        <dbReference type="ARBA" id="ARBA00023235"/>
    </source>
</evidence>
<reference evidence="6 7" key="1">
    <citation type="submission" date="2024-10" db="EMBL/GenBank/DDBJ databases">
        <title>Updated reference genomes for cyclostephanoid diatoms.</title>
        <authorList>
            <person name="Roberts W.R."/>
            <person name="Alverson A.J."/>
        </authorList>
    </citation>
    <scope>NUCLEOTIDE SEQUENCE [LARGE SCALE GENOMIC DNA]</scope>
    <source>
        <strain evidence="6 7">AJA232-27</strain>
    </source>
</reference>
<dbReference type="InterPro" id="IPR020103">
    <property type="entry name" value="PsdUridine_synth_cat_dom_sf"/>
</dbReference>
<comment type="similarity">
    <text evidence="1 4">Belongs to the tRNA pseudouridine synthase TruA family.</text>
</comment>
<evidence type="ECO:0000256" key="4">
    <source>
        <dbReference type="RuleBase" id="RU003792"/>
    </source>
</evidence>
<dbReference type="InterPro" id="IPR001406">
    <property type="entry name" value="PsdUridine_synth_TruA"/>
</dbReference>
<dbReference type="EC" id="5.4.99.12" evidence="4"/>
<dbReference type="GO" id="GO:0160147">
    <property type="term" value="F:tRNA pseudouridine(38-40) synthase activity"/>
    <property type="evidence" value="ECO:0007669"/>
    <property type="project" value="UniProtKB-EC"/>
</dbReference>
<keyword evidence="7" id="KW-1185">Reference proteome</keyword>
<evidence type="ECO:0000259" key="5">
    <source>
        <dbReference type="Pfam" id="PF01416"/>
    </source>
</evidence>
<evidence type="ECO:0000313" key="6">
    <source>
        <dbReference type="EMBL" id="KAL3761359.1"/>
    </source>
</evidence>
<sequence length="375" mass="43000">MPNQRQRNAIAPSDRAALPNHNRFAIKLAFDGTTYKGFQSQPHRNTIQDQLEYKLRGLMRRHVGIVAWGRTDSGVHATGAVVTVDFTLEEVQQLAQRHRLRKNNKQMMEEEFIVAHSEVSDQDMAASFLHAVMKEFDCDVGVDDSEVIMPQTRFGSITAQSVVPVPSDFDARYSAQWKRYVYFICATDGNTDVGGTRITPSSPFAWNRYTWHVKQSLDYAAMVDATKLLSGNEHNFEWLCVIQRGEMRDTRRTVQLRVEQVPMMNTDTEQVPYFLRQNEGTTTLYKVECECDFFLYKMMRRIVGVLVAVGKHDASIESLKQCLDEFDRWEVMENSDPGDGDEKVKPPVPNKLLHTAPAKGLCLEHIEYDRTILQR</sequence>
<evidence type="ECO:0000256" key="1">
    <source>
        <dbReference type="ARBA" id="ARBA00009375"/>
    </source>
</evidence>
<name>A0ABD3MBH2_9STRA</name>
<dbReference type="AlphaFoldDB" id="A0ABD3MBH2"/>
<dbReference type="InterPro" id="IPR020097">
    <property type="entry name" value="PsdUridine_synth_TruA_a/b_dom"/>
</dbReference>
<organism evidence="6 7">
    <name type="scientific">Discostella pseudostelligera</name>
    <dbReference type="NCBI Taxonomy" id="259834"/>
    <lineage>
        <taxon>Eukaryota</taxon>
        <taxon>Sar</taxon>
        <taxon>Stramenopiles</taxon>
        <taxon>Ochrophyta</taxon>
        <taxon>Bacillariophyta</taxon>
        <taxon>Coscinodiscophyceae</taxon>
        <taxon>Thalassiosirophycidae</taxon>
        <taxon>Stephanodiscales</taxon>
        <taxon>Stephanodiscaceae</taxon>
        <taxon>Discostella</taxon>
    </lineage>
</organism>
<feature type="domain" description="Pseudouridine synthase I TruA alpha/beta" evidence="5">
    <location>
        <begin position="233"/>
        <end position="330"/>
    </location>
</feature>
<dbReference type="Gene3D" id="3.30.70.660">
    <property type="entry name" value="Pseudouridine synthase I, catalytic domain, C-terminal subdomain"/>
    <property type="match status" value="1"/>
</dbReference>
<dbReference type="InterPro" id="IPR020094">
    <property type="entry name" value="TruA/RsuA/RluB/E/F_N"/>
</dbReference>
<dbReference type="PANTHER" id="PTHR11142">
    <property type="entry name" value="PSEUDOURIDYLATE SYNTHASE"/>
    <property type="match status" value="1"/>
</dbReference>
<keyword evidence="2 4" id="KW-0819">tRNA processing</keyword>
<evidence type="ECO:0000256" key="2">
    <source>
        <dbReference type="ARBA" id="ARBA00022694"/>
    </source>
</evidence>
<dbReference type="Proteomes" id="UP001530293">
    <property type="component" value="Unassembled WGS sequence"/>
</dbReference>
<dbReference type="GO" id="GO:0008033">
    <property type="term" value="P:tRNA processing"/>
    <property type="evidence" value="ECO:0007669"/>
    <property type="project" value="UniProtKB-KW"/>
</dbReference>
<dbReference type="HAMAP" id="MF_00171">
    <property type="entry name" value="TruA"/>
    <property type="match status" value="1"/>
</dbReference>
<dbReference type="PANTHER" id="PTHR11142:SF0">
    <property type="entry name" value="TRNA PSEUDOURIDINE SYNTHASE-LIKE 1"/>
    <property type="match status" value="1"/>
</dbReference>
<protein>
    <recommendedName>
        <fullName evidence="4">tRNA pseudouridine synthase</fullName>
        <ecNumber evidence="4">5.4.99.12</ecNumber>
    </recommendedName>
</protein>
<proteinExistence type="inferred from homology"/>
<gene>
    <name evidence="6" type="ORF">ACHAWU_000493</name>
</gene>
<dbReference type="Gene3D" id="3.30.70.580">
    <property type="entry name" value="Pseudouridine synthase I, catalytic domain, N-terminal subdomain"/>
    <property type="match status" value="1"/>
</dbReference>
<keyword evidence="3 4" id="KW-0413">Isomerase</keyword>
<dbReference type="EMBL" id="JALLBG020000151">
    <property type="protein sequence ID" value="KAL3761359.1"/>
    <property type="molecule type" value="Genomic_DNA"/>
</dbReference>